<evidence type="ECO:0000313" key="2">
    <source>
        <dbReference type="Proteomes" id="UP000295678"/>
    </source>
</evidence>
<dbReference type="Proteomes" id="UP000295678">
    <property type="component" value="Unassembled WGS sequence"/>
</dbReference>
<gene>
    <name evidence="1" type="ORF">EDC22_107166</name>
</gene>
<dbReference type="EMBL" id="SMAK01000007">
    <property type="protein sequence ID" value="TCT09318.1"/>
    <property type="molecule type" value="Genomic_DNA"/>
</dbReference>
<proteinExistence type="predicted"/>
<evidence type="ECO:0000313" key="1">
    <source>
        <dbReference type="EMBL" id="TCT09318.1"/>
    </source>
</evidence>
<keyword evidence="2" id="KW-1185">Reference proteome</keyword>
<organism evidence="1 2">
    <name type="scientific">Tepidamorphus gemmatus</name>
    <dbReference type="NCBI Taxonomy" id="747076"/>
    <lineage>
        <taxon>Bacteria</taxon>
        <taxon>Pseudomonadati</taxon>
        <taxon>Pseudomonadota</taxon>
        <taxon>Alphaproteobacteria</taxon>
        <taxon>Hyphomicrobiales</taxon>
        <taxon>Tepidamorphaceae</taxon>
        <taxon>Tepidamorphus</taxon>
    </lineage>
</organism>
<protein>
    <submittedName>
        <fullName evidence="1">Uncharacterized protein</fullName>
    </submittedName>
</protein>
<sequence length="98" mass="10515">MSLLCEEIDGKVKTVLERPIEGDWPDIWISATYSATYLKICRGGCLVSAFFASAWARETPEAAAAERRCPRMMMSSSAASRLGCSDGMTHGPSSAPAP</sequence>
<dbReference type="OrthoDB" id="165209at2"/>
<name>A0A4V2UZ02_9HYPH</name>
<dbReference type="AlphaFoldDB" id="A0A4V2UZ02"/>
<comment type="caution">
    <text evidence="1">The sequence shown here is derived from an EMBL/GenBank/DDBJ whole genome shotgun (WGS) entry which is preliminary data.</text>
</comment>
<reference evidence="1 2" key="1">
    <citation type="submission" date="2019-03" db="EMBL/GenBank/DDBJ databases">
        <title>Genomic Encyclopedia of Type Strains, Phase IV (KMG-IV): sequencing the most valuable type-strain genomes for metagenomic binning, comparative biology and taxonomic classification.</title>
        <authorList>
            <person name="Goeker M."/>
        </authorList>
    </citation>
    <scope>NUCLEOTIDE SEQUENCE [LARGE SCALE GENOMIC DNA]</scope>
    <source>
        <strain evidence="1 2">DSM 19345</strain>
    </source>
</reference>
<accession>A0A4V2UZ02</accession>